<gene>
    <name evidence="1" type="ORF">I4F81_007505</name>
</gene>
<name>A0ACC3C4U2_PYRYE</name>
<keyword evidence="2" id="KW-1185">Reference proteome</keyword>
<comment type="caution">
    <text evidence="1">The sequence shown here is derived from an EMBL/GenBank/DDBJ whole genome shotgun (WGS) entry which is preliminary data.</text>
</comment>
<protein>
    <submittedName>
        <fullName evidence="1">Uncharacterized protein</fullName>
    </submittedName>
</protein>
<evidence type="ECO:0000313" key="1">
    <source>
        <dbReference type="EMBL" id="KAK1864969.1"/>
    </source>
</evidence>
<evidence type="ECO:0000313" key="2">
    <source>
        <dbReference type="Proteomes" id="UP000798662"/>
    </source>
</evidence>
<proteinExistence type="predicted"/>
<accession>A0ACC3C4U2</accession>
<reference evidence="1" key="1">
    <citation type="submission" date="2019-11" db="EMBL/GenBank/DDBJ databases">
        <title>Nori genome reveals adaptations in red seaweeds to the harsh intertidal environment.</title>
        <authorList>
            <person name="Wang D."/>
            <person name="Mao Y."/>
        </authorList>
    </citation>
    <scope>NUCLEOTIDE SEQUENCE</scope>
    <source>
        <tissue evidence="1">Gametophyte</tissue>
    </source>
</reference>
<dbReference type="EMBL" id="CM020619">
    <property type="protein sequence ID" value="KAK1864969.1"/>
    <property type="molecule type" value="Genomic_DNA"/>
</dbReference>
<dbReference type="Proteomes" id="UP000798662">
    <property type="component" value="Chromosome 2"/>
</dbReference>
<organism evidence="1 2">
    <name type="scientific">Pyropia yezoensis</name>
    <name type="common">Susabi-nori</name>
    <name type="synonym">Porphyra yezoensis</name>
    <dbReference type="NCBI Taxonomy" id="2788"/>
    <lineage>
        <taxon>Eukaryota</taxon>
        <taxon>Rhodophyta</taxon>
        <taxon>Bangiophyceae</taxon>
        <taxon>Bangiales</taxon>
        <taxon>Bangiaceae</taxon>
        <taxon>Pyropia</taxon>
    </lineage>
</organism>
<sequence length="345" mass="34891">MPTAAVPVVRGDGGGATVGLPGGQATPHSADGEAVPPIPLSNMLAGAGAVAASVADLAAFATFVLNASAVPPHGGVTAAAAEAAAGRRNDTGDRGGREDAAATLRAALRLTTTPQTYTATGRAVRVFGPARRDRQCLGLGRHPPGRPPGTAGGALPRGPHPRLGLLPVSGRATGGVGGRARLHRLPRGGRPGRPPRAPRSGSGVGHLATAAAAACRRPRPRRPRRWSSRRRRCTAPPALTATAAPPRGCGWTGSRRCCGRGPPPAWASCGSTPPTVAACASPPARRAREWHFGRCPAGPVVGGAVVRQAGVPLPLWCRRVGAGGGSGWRARVEEWVVDALLRIAG</sequence>